<dbReference type="SUPFAM" id="SSF51294">
    <property type="entry name" value="Hedgehog/intein (Hint) domain"/>
    <property type="match status" value="2"/>
</dbReference>
<dbReference type="Pfam" id="PF14528">
    <property type="entry name" value="LAGLIDADG_3"/>
    <property type="match status" value="1"/>
</dbReference>
<reference evidence="4" key="1">
    <citation type="journal article" date="2015" name="Nature">
        <title>Complex archaea that bridge the gap between prokaryotes and eukaryotes.</title>
        <authorList>
            <person name="Spang A."/>
            <person name="Saw J.H."/>
            <person name="Jorgensen S.L."/>
            <person name="Zaremba-Niedzwiedzka K."/>
            <person name="Martijn J."/>
            <person name="Lind A.E."/>
            <person name="van Eijk R."/>
            <person name="Schleper C."/>
            <person name="Guy L."/>
            <person name="Ettema T.J."/>
        </authorList>
    </citation>
    <scope>NUCLEOTIDE SEQUENCE</scope>
</reference>
<dbReference type="Pfam" id="PF13524">
    <property type="entry name" value="Glyco_trans_1_2"/>
    <property type="match status" value="1"/>
</dbReference>
<dbReference type="EMBL" id="LAZR01024278">
    <property type="protein sequence ID" value="KKL75686.1"/>
    <property type="molecule type" value="Genomic_DNA"/>
</dbReference>
<dbReference type="InterPro" id="IPR036844">
    <property type="entry name" value="Hint_dom_sf"/>
</dbReference>
<dbReference type="AlphaFoldDB" id="A0A0F9FB08"/>
<dbReference type="InterPro" id="IPR055259">
    <property type="entry name" value="YkvP/CgeB_Glyco_trans-like"/>
</dbReference>
<accession>A0A0F9FB08</accession>
<dbReference type="PROSITE" id="PS50817">
    <property type="entry name" value="INTEIN_N_TER"/>
    <property type="match status" value="1"/>
</dbReference>
<dbReference type="Gene3D" id="2.170.16.10">
    <property type="entry name" value="Hedgehog/Intein (Hint) domain"/>
    <property type="match status" value="1"/>
</dbReference>
<dbReference type="InterPro" id="IPR004042">
    <property type="entry name" value="Intein_endonuc_central"/>
</dbReference>
<dbReference type="InterPro" id="IPR027434">
    <property type="entry name" value="Homing_endonucl"/>
</dbReference>
<evidence type="ECO:0000256" key="1">
    <source>
        <dbReference type="ARBA" id="ARBA00022813"/>
    </source>
</evidence>
<evidence type="ECO:0000313" key="4">
    <source>
        <dbReference type="EMBL" id="KKL75686.1"/>
    </source>
</evidence>
<dbReference type="CDD" id="cd00081">
    <property type="entry name" value="Hint"/>
    <property type="match status" value="1"/>
</dbReference>
<dbReference type="InterPro" id="IPR006141">
    <property type="entry name" value="Intein_N"/>
</dbReference>
<dbReference type="GO" id="GO:0004519">
    <property type="term" value="F:endonuclease activity"/>
    <property type="evidence" value="ECO:0007669"/>
    <property type="project" value="InterPro"/>
</dbReference>
<proteinExistence type="predicted"/>
<dbReference type="SMART" id="SM00306">
    <property type="entry name" value="HintN"/>
    <property type="match status" value="1"/>
</dbReference>
<protein>
    <recommendedName>
        <fullName evidence="3">DOD-type homing endonuclease domain-containing protein</fullName>
    </recommendedName>
</protein>
<dbReference type="SUPFAM" id="SSF55608">
    <property type="entry name" value="Homing endonucleases"/>
    <property type="match status" value="1"/>
</dbReference>
<dbReference type="InterPro" id="IPR003587">
    <property type="entry name" value="Hint_dom_N"/>
</dbReference>
<feature type="domain" description="DOD-type homing endonuclease" evidence="3">
    <location>
        <begin position="105"/>
        <end position="241"/>
    </location>
</feature>
<evidence type="ECO:0000259" key="3">
    <source>
        <dbReference type="PROSITE" id="PS50819"/>
    </source>
</evidence>
<dbReference type="PRINTS" id="PR00379">
    <property type="entry name" value="INTEIN"/>
</dbReference>
<keyword evidence="1" id="KW-0068">Autocatalytic cleavage</keyword>
<gene>
    <name evidence="4" type="ORF">LCGC14_2052410</name>
</gene>
<dbReference type="PROSITE" id="PS50819">
    <property type="entry name" value="INTEIN_ENDONUCLEASE"/>
    <property type="match status" value="1"/>
</dbReference>
<sequence length="653" mass="74556">MKKKANKIKVMGVAEPLSVTFDHDCMVVKRKDVKCRNNKNRNNKNCITGYNAPTCKRYKCSEYQDKNYKISKIKARDVKKGDYFLVPFDSTIRDSLIKDKDQARFAGFLASDGSVSDKYKNVRFCMNKDEVEAVFPSIKKVFSDFGLDRKLEKCKSLQLLSVRSSSKKVFEFAHSLVQGKGKDKKFTQEVMLLDPKLQLYVLGAYIQADGCYNKINKAIEITTYSMHLANQLITMFYRCGILARVNKQPISKSKGTFSTNNTHRYIINVPSSETHLLKEYVPYKIISDDFKKFRGKNRFFWGNYVLSPVSSNDSFDYEGPVYDIRVPRSFTVTANGVSVYQCRFYYTNEPKVAAGVDFYCFEPNSQVLMANGTQKSISSIVEGDYVRSHDGSSNVVEKVHKRIANEDLLRIKISGVSMGTMKVTKGHELLTEREGKVKFIPALSLSEGDYLLTPCNYESSDVHTVNNDFAWLVGIYAAEGCGIPYTHTSKKSKYSQYFNGVVFVISIDEKDTLAQEIKKKVKNIGKITDVLFIGTGNHKFLPFRNKIINDLRATGIKIKVFGRGWDKHPDTRGFISGHELLREINRAKMLLDLNSETTSLSHRIFEGSACGTPVITNYRGDMRRLFRICEEIIPYKQFSELERTIKYYLDNPQ</sequence>
<organism evidence="4">
    <name type="scientific">marine sediment metagenome</name>
    <dbReference type="NCBI Taxonomy" id="412755"/>
    <lineage>
        <taxon>unclassified sequences</taxon>
        <taxon>metagenomes</taxon>
        <taxon>ecological metagenomes</taxon>
    </lineage>
</organism>
<dbReference type="CDD" id="cd01635">
    <property type="entry name" value="Glycosyltransferase_GTB-type"/>
    <property type="match status" value="1"/>
</dbReference>
<comment type="caution">
    <text evidence="4">The sequence shown here is derived from an EMBL/GenBank/DDBJ whole genome shotgun (WGS) entry which is preliminary data.</text>
</comment>
<dbReference type="GO" id="GO:0016539">
    <property type="term" value="P:intein-mediated protein splicing"/>
    <property type="evidence" value="ECO:0007669"/>
    <property type="project" value="InterPro"/>
</dbReference>
<evidence type="ECO:0000256" key="2">
    <source>
        <dbReference type="ARBA" id="ARBA00023000"/>
    </source>
</evidence>
<feature type="non-terminal residue" evidence="4">
    <location>
        <position position="653"/>
    </location>
</feature>
<name>A0A0F9FB08_9ZZZZ</name>
<dbReference type="Gene3D" id="3.10.28.10">
    <property type="entry name" value="Homing endonucleases"/>
    <property type="match status" value="1"/>
</dbReference>
<keyword evidence="2" id="KW-0651">Protein splicing</keyword>
<dbReference type="InterPro" id="IPR004860">
    <property type="entry name" value="LAGLIDADG_dom"/>
</dbReference>
<dbReference type="InterPro" id="IPR006142">
    <property type="entry name" value="INTEIN"/>
</dbReference>